<dbReference type="InterPro" id="IPR001789">
    <property type="entry name" value="Sig_transdc_resp-reg_receiver"/>
</dbReference>
<evidence type="ECO:0000259" key="4">
    <source>
        <dbReference type="PROSITE" id="PS50109"/>
    </source>
</evidence>
<evidence type="ECO:0000256" key="3">
    <source>
        <dbReference type="SAM" id="Coils"/>
    </source>
</evidence>
<dbReference type="PANTHER" id="PTHR43547:SF2">
    <property type="entry name" value="HYBRID SIGNAL TRANSDUCTION HISTIDINE KINASE C"/>
    <property type="match status" value="1"/>
</dbReference>
<feature type="modified residue" description="4-aspartylphosphate" evidence="2">
    <location>
        <position position="60"/>
    </location>
</feature>
<gene>
    <name evidence="6" type="ORF">L1994_05165</name>
</gene>
<dbReference type="InterPro" id="IPR003594">
    <property type="entry name" value="HATPase_dom"/>
</dbReference>
<dbReference type="InterPro" id="IPR036890">
    <property type="entry name" value="HATPase_C_sf"/>
</dbReference>
<dbReference type="SUPFAM" id="SSF55874">
    <property type="entry name" value="ATPase domain of HSP90 chaperone/DNA topoisomerase II/histidine kinase"/>
    <property type="match status" value="1"/>
</dbReference>
<dbReference type="GO" id="GO:0000155">
    <property type="term" value="F:phosphorelay sensor kinase activity"/>
    <property type="evidence" value="ECO:0007669"/>
    <property type="project" value="TreeGrafter"/>
</dbReference>
<evidence type="ECO:0000313" key="6">
    <source>
        <dbReference type="EMBL" id="WFN37779.1"/>
    </source>
</evidence>
<keyword evidence="7" id="KW-1185">Reference proteome</keyword>
<dbReference type="RefSeq" id="WP_278100619.1">
    <property type="nucleotide sequence ID" value="NZ_CP091092.1"/>
</dbReference>
<evidence type="ECO:0000313" key="7">
    <source>
        <dbReference type="Proteomes" id="UP001218895"/>
    </source>
</evidence>
<feature type="coiled-coil region" evidence="3">
    <location>
        <begin position="171"/>
        <end position="226"/>
    </location>
</feature>
<accession>A0AAF0JME6</accession>
<dbReference type="CDD" id="cd00075">
    <property type="entry name" value="HATPase"/>
    <property type="match status" value="1"/>
</dbReference>
<feature type="domain" description="Response regulatory" evidence="5">
    <location>
        <begin position="11"/>
        <end position="127"/>
    </location>
</feature>
<protein>
    <submittedName>
        <fullName evidence="6">Hybrid sensor histidine kinase/response regulator</fullName>
    </submittedName>
</protein>
<dbReference type="SMART" id="SM00448">
    <property type="entry name" value="REC"/>
    <property type="match status" value="1"/>
</dbReference>
<organism evidence="6 7">
    <name type="scientific">Methanomicrobium antiquum</name>
    <dbReference type="NCBI Taxonomy" id="487686"/>
    <lineage>
        <taxon>Archaea</taxon>
        <taxon>Methanobacteriati</taxon>
        <taxon>Methanobacteriota</taxon>
        <taxon>Stenosarchaea group</taxon>
        <taxon>Methanomicrobia</taxon>
        <taxon>Methanomicrobiales</taxon>
        <taxon>Methanomicrobiaceae</taxon>
        <taxon>Methanomicrobium</taxon>
    </lineage>
</organism>
<dbReference type="Gene3D" id="3.40.50.2300">
    <property type="match status" value="1"/>
</dbReference>
<dbReference type="PANTHER" id="PTHR43547">
    <property type="entry name" value="TWO-COMPONENT HISTIDINE KINASE"/>
    <property type="match status" value="1"/>
</dbReference>
<keyword evidence="6" id="KW-0808">Transferase</keyword>
<dbReference type="InterPro" id="IPR005467">
    <property type="entry name" value="His_kinase_dom"/>
</dbReference>
<dbReference type="InterPro" id="IPR011006">
    <property type="entry name" value="CheY-like_superfamily"/>
</dbReference>
<dbReference type="AlphaFoldDB" id="A0AAF0JME6"/>
<keyword evidence="1 2" id="KW-0597">Phosphoprotein</keyword>
<evidence type="ECO:0000259" key="5">
    <source>
        <dbReference type="PROSITE" id="PS50110"/>
    </source>
</evidence>
<dbReference type="SUPFAM" id="SSF52172">
    <property type="entry name" value="CheY-like"/>
    <property type="match status" value="1"/>
</dbReference>
<dbReference type="Proteomes" id="UP001218895">
    <property type="component" value="Chromosome"/>
</dbReference>
<keyword evidence="3" id="KW-0175">Coiled coil</keyword>
<dbReference type="KEGG" id="manq:L1994_05165"/>
<evidence type="ECO:0000256" key="1">
    <source>
        <dbReference type="ARBA" id="ARBA00022553"/>
    </source>
</evidence>
<feature type="domain" description="Histidine kinase" evidence="4">
    <location>
        <begin position="334"/>
        <end position="432"/>
    </location>
</feature>
<name>A0AAF0JME6_9EURY</name>
<dbReference type="GeneID" id="79949765"/>
<dbReference type="SMART" id="SM00387">
    <property type="entry name" value="HATPase_c"/>
    <property type="match status" value="1"/>
</dbReference>
<dbReference type="Pfam" id="PF00072">
    <property type="entry name" value="Response_reg"/>
    <property type="match status" value="1"/>
</dbReference>
<dbReference type="PROSITE" id="PS50109">
    <property type="entry name" value="HIS_KIN"/>
    <property type="match status" value="1"/>
</dbReference>
<evidence type="ECO:0000256" key="2">
    <source>
        <dbReference type="PROSITE-ProRule" id="PRU00169"/>
    </source>
</evidence>
<dbReference type="Pfam" id="PF02518">
    <property type="entry name" value="HATPase_c"/>
    <property type="match status" value="1"/>
</dbReference>
<dbReference type="Gene3D" id="3.30.565.10">
    <property type="entry name" value="Histidine kinase-like ATPase, C-terminal domain"/>
    <property type="match status" value="1"/>
</dbReference>
<proteinExistence type="predicted"/>
<reference evidence="6" key="1">
    <citation type="submission" date="2022-01" db="EMBL/GenBank/DDBJ databases">
        <title>Complete genome of Methanomicrobium antiquum DSM 21220.</title>
        <authorList>
            <person name="Chen S.-C."/>
            <person name="You Y.-T."/>
            <person name="Zhou Y.-Z."/>
            <person name="Lai M.-C."/>
        </authorList>
    </citation>
    <scope>NUCLEOTIDE SEQUENCE</scope>
    <source>
        <strain evidence="6">DSM 21220</strain>
    </source>
</reference>
<dbReference type="EMBL" id="CP091092">
    <property type="protein sequence ID" value="WFN37779.1"/>
    <property type="molecule type" value="Genomic_DNA"/>
</dbReference>
<keyword evidence="6" id="KW-0418">Kinase</keyword>
<dbReference type="PROSITE" id="PS50110">
    <property type="entry name" value="RESPONSE_REGULATORY"/>
    <property type="match status" value="1"/>
</dbReference>
<sequence>MTDNSSNKSLKILVVEDSRTQAKFLRFILEEEGCRVLITDNGSEALMEVGSFMPDAILTDIVMPEMNGYELCSKIKTSEETAHIPVILVTQLFDAEDLIKGLEAGADYFIIKPYQKEDIQKLIIDILPDIISNNENKTINPFNFSYLGKNYKINSGKNEILNILLTTYSVAVKKNSEIEEAHDRLNSLNEELKKAFSDQISLNENLSAENKERKRVENALAEANKKLQLMASITRHDLLNQLTALQGYLEITNMLWDEEPETARKNLEKAFGMITKTKNTIEFTKDYQEIGQYSPKWHSLHTLVGNSLNHINVGDIRFENDISHDIDIYADSLIEKVFSNLVDNAVRYGDKITYIRFRSEKRDGNCCIYCEDDGVGIKDNDKEKIFSYEYGMNTGFGLFLSREILGITGIKISETGKRGEGARFELLVPENSIRNSDNSQ</sequence>